<gene>
    <name evidence="8" type="ORF">RM697_06415</name>
</gene>
<name>A0ABU2YKB6_9FLAO</name>
<dbReference type="CDD" id="cd16380">
    <property type="entry name" value="YitT_C"/>
    <property type="match status" value="1"/>
</dbReference>
<dbReference type="PIRSF" id="PIRSF006483">
    <property type="entry name" value="Membrane_protein_YitT"/>
    <property type="match status" value="1"/>
</dbReference>
<keyword evidence="9" id="KW-1185">Reference proteome</keyword>
<evidence type="ECO:0000256" key="5">
    <source>
        <dbReference type="ARBA" id="ARBA00023136"/>
    </source>
</evidence>
<evidence type="ECO:0000313" key="9">
    <source>
        <dbReference type="Proteomes" id="UP001259492"/>
    </source>
</evidence>
<evidence type="ECO:0000256" key="1">
    <source>
        <dbReference type="ARBA" id="ARBA00004651"/>
    </source>
</evidence>
<evidence type="ECO:0000313" key="8">
    <source>
        <dbReference type="EMBL" id="MDT0558270.1"/>
    </source>
</evidence>
<keyword evidence="4 6" id="KW-1133">Transmembrane helix</keyword>
<evidence type="ECO:0000256" key="4">
    <source>
        <dbReference type="ARBA" id="ARBA00022989"/>
    </source>
</evidence>
<sequence length="299" mass="32908">MKPILKLTNEYVQILFGVILASIGLKAFLLPNGFLDGGVTGIAILLNTQFDINISYLLIGLSIPFLIMAYFTVSKRIVVKSIISIVTLALFIHFENFQTITDDKLLIAIFGGLFLGAGIGIAIRNGSVLDGSEILGVFVNDRFGISIGKIILLFNIILFSITAFVLSKEVALYSILTYIVTAKVTDLTIEGFEDFIGITIVSSKNDEIKKLIMKELGAGMTIYKGKKGFGSQGQTQDFDIIHTVINRIDLRKINRLIDRTDSNAFIIEFDVNNVKGGVLRRYLSRNKGKRLAASLSDNN</sequence>
<feature type="transmembrane region" description="Helical" evidence="6">
    <location>
        <begin position="50"/>
        <end position="71"/>
    </location>
</feature>
<dbReference type="RefSeq" id="WP_311427045.1">
    <property type="nucleotide sequence ID" value="NZ_JAVRIA010000003.1"/>
</dbReference>
<evidence type="ECO:0000256" key="3">
    <source>
        <dbReference type="ARBA" id="ARBA00022692"/>
    </source>
</evidence>
<evidence type="ECO:0000259" key="7">
    <source>
        <dbReference type="Pfam" id="PF10035"/>
    </source>
</evidence>
<dbReference type="InterPro" id="IPR003740">
    <property type="entry name" value="YitT"/>
</dbReference>
<dbReference type="Proteomes" id="UP001259492">
    <property type="component" value="Unassembled WGS sequence"/>
</dbReference>
<dbReference type="Gene3D" id="3.30.70.120">
    <property type="match status" value="1"/>
</dbReference>
<keyword evidence="2" id="KW-1003">Cell membrane</keyword>
<evidence type="ECO:0000256" key="2">
    <source>
        <dbReference type="ARBA" id="ARBA00022475"/>
    </source>
</evidence>
<comment type="caution">
    <text evidence="8">The sequence shown here is derived from an EMBL/GenBank/DDBJ whole genome shotgun (WGS) entry which is preliminary data.</text>
</comment>
<evidence type="ECO:0000256" key="6">
    <source>
        <dbReference type="SAM" id="Phobius"/>
    </source>
</evidence>
<feature type="transmembrane region" description="Helical" evidence="6">
    <location>
        <begin position="106"/>
        <end position="123"/>
    </location>
</feature>
<feature type="domain" description="DUF2179" evidence="7">
    <location>
        <begin position="219"/>
        <end position="276"/>
    </location>
</feature>
<feature type="transmembrane region" description="Helical" evidence="6">
    <location>
        <begin position="143"/>
        <end position="166"/>
    </location>
</feature>
<dbReference type="InterPro" id="IPR019264">
    <property type="entry name" value="DUF2179"/>
</dbReference>
<protein>
    <submittedName>
        <fullName evidence="8">YitT family protein</fullName>
    </submittedName>
</protein>
<comment type="subcellular location">
    <subcellularLocation>
        <location evidence="1">Cell membrane</location>
        <topology evidence="1">Multi-pass membrane protein</topology>
    </subcellularLocation>
</comment>
<proteinExistence type="predicted"/>
<reference evidence="8 9" key="1">
    <citation type="submission" date="2023-09" db="EMBL/GenBank/DDBJ databases">
        <authorList>
            <person name="Rey-Velasco X."/>
        </authorList>
    </citation>
    <scope>NUCLEOTIDE SEQUENCE [LARGE SCALE GENOMIC DNA]</scope>
    <source>
        <strain evidence="8 9">W332</strain>
    </source>
</reference>
<feature type="transmembrane region" description="Helical" evidence="6">
    <location>
        <begin position="12"/>
        <end position="29"/>
    </location>
</feature>
<organism evidence="8 9">
    <name type="scientific">Microcosmobacter mediterraneus</name>
    <dbReference type="NCBI Taxonomy" id="3075607"/>
    <lineage>
        <taxon>Bacteria</taxon>
        <taxon>Pseudomonadati</taxon>
        <taxon>Bacteroidota</taxon>
        <taxon>Flavobacteriia</taxon>
        <taxon>Flavobacteriales</taxon>
        <taxon>Flavobacteriaceae</taxon>
        <taxon>Microcosmobacter</taxon>
    </lineage>
</organism>
<dbReference type="PANTHER" id="PTHR33545">
    <property type="entry name" value="UPF0750 MEMBRANE PROTEIN YITT-RELATED"/>
    <property type="match status" value="1"/>
</dbReference>
<dbReference type="EMBL" id="JAVRIA010000003">
    <property type="protein sequence ID" value="MDT0558270.1"/>
    <property type="molecule type" value="Genomic_DNA"/>
</dbReference>
<dbReference type="Pfam" id="PF02588">
    <property type="entry name" value="YitT_membrane"/>
    <property type="match status" value="1"/>
</dbReference>
<keyword evidence="5 6" id="KW-0472">Membrane</keyword>
<dbReference type="PANTHER" id="PTHR33545:SF3">
    <property type="entry name" value="UPF0750 MEMBRANE PROTEIN YQFU"/>
    <property type="match status" value="1"/>
</dbReference>
<keyword evidence="3 6" id="KW-0812">Transmembrane</keyword>
<dbReference type="Pfam" id="PF10035">
    <property type="entry name" value="DUF2179"/>
    <property type="match status" value="1"/>
</dbReference>
<dbReference type="InterPro" id="IPR051461">
    <property type="entry name" value="UPF0750_membrane"/>
</dbReference>
<dbReference type="InterPro" id="IPR015867">
    <property type="entry name" value="N-reg_PII/ATP_PRibTrfase_C"/>
</dbReference>
<accession>A0ABU2YKB6</accession>